<dbReference type="CDD" id="cd09917">
    <property type="entry name" value="F-box_SF"/>
    <property type="match status" value="1"/>
</dbReference>
<feature type="compositionally biased region" description="Polar residues" evidence="1">
    <location>
        <begin position="1"/>
        <end position="11"/>
    </location>
</feature>
<evidence type="ECO:0000259" key="2">
    <source>
        <dbReference type="PROSITE" id="PS50181"/>
    </source>
</evidence>
<feature type="region of interest" description="Disordered" evidence="1">
    <location>
        <begin position="1"/>
        <end position="28"/>
    </location>
</feature>
<evidence type="ECO:0000256" key="1">
    <source>
        <dbReference type="SAM" id="MobiDB-lite"/>
    </source>
</evidence>
<evidence type="ECO:0000313" key="4">
    <source>
        <dbReference type="Proteomes" id="UP001221413"/>
    </source>
</evidence>
<feature type="domain" description="F-box" evidence="2">
    <location>
        <begin position="79"/>
        <end position="142"/>
    </location>
</feature>
<dbReference type="SUPFAM" id="SSF81383">
    <property type="entry name" value="F-box domain"/>
    <property type="match status" value="1"/>
</dbReference>
<reference evidence="3" key="1">
    <citation type="submission" date="2023-01" db="EMBL/GenBank/DDBJ databases">
        <title>The chitinases involved in constricting ring structure development in the nematode-trapping fungus Drechslerella dactyloides.</title>
        <authorList>
            <person name="Wang R."/>
            <person name="Zhang L."/>
            <person name="Tang P."/>
            <person name="Li S."/>
            <person name="Liang L."/>
        </authorList>
    </citation>
    <scope>NUCLEOTIDE SEQUENCE</scope>
    <source>
        <strain evidence="3">YMF1.00031</strain>
    </source>
</reference>
<accession>A0AAD6IV95</accession>
<gene>
    <name evidence="3" type="ORF">Dda_7174</name>
</gene>
<name>A0AAD6IV95_DREDA</name>
<dbReference type="AlphaFoldDB" id="A0AAD6IV95"/>
<dbReference type="EMBL" id="JAQGDS010000009">
    <property type="protein sequence ID" value="KAJ6258255.1"/>
    <property type="molecule type" value="Genomic_DNA"/>
</dbReference>
<feature type="compositionally biased region" description="Acidic residues" evidence="1">
    <location>
        <begin position="349"/>
        <end position="359"/>
    </location>
</feature>
<keyword evidence="4" id="KW-1185">Reference proteome</keyword>
<proteinExistence type="predicted"/>
<dbReference type="InterPro" id="IPR001810">
    <property type="entry name" value="F-box_dom"/>
</dbReference>
<dbReference type="InterPro" id="IPR036047">
    <property type="entry name" value="F-box-like_dom_sf"/>
</dbReference>
<organism evidence="3 4">
    <name type="scientific">Drechslerella dactyloides</name>
    <name type="common">Nematode-trapping fungus</name>
    <name type="synonym">Arthrobotrys dactyloides</name>
    <dbReference type="NCBI Taxonomy" id="74499"/>
    <lineage>
        <taxon>Eukaryota</taxon>
        <taxon>Fungi</taxon>
        <taxon>Dikarya</taxon>
        <taxon>Ascomycota</taxon>
        <taxon>Pezizomycotina</taxon>
        <taxon>Orbiliomycetes</taxon>
        <taxon>Orbiliales</taxon>
        <taxon>Orbiliaceae</taxon>
        <taxon>Drechslerella</taxon>
    </lineage>
</organism>
<evidence type="ECO:0000313" key="3">
    <source>
        <dbReference type="EMBL" id="KAJ6258255.1"/>
    </source>
</evidence>
<dbReference type="Proteomes" id="UP001221413">
    <property type="component" value="Unassembled WGS sequence"/>
</dbReference>
<comment type="caution">
    <text evidence="3">The sequence shown here is derived from an EMBL/GenBank/DDBJ whole genome shotgun (WGS) entry which is preliminary data.</text>
</comment>
<feature type="region of interest" description="Disordered" evidence="1">
    <location>
        <begin position="341"/>
        <end position="364"/>
    </location>
</feature>
<sequence length="740" mass="85569">MDQKAHQSQVGPQRPAPQSGKMRKHTTPKCIQAPEEMITICEDLCAGIGQHLEWPSKKEPTQPAAPVPASLALVSPLAASPFRNMPLEIIQKIIKHLPKRDIASVALACSPLARASYPLLYNSAAVLVDDDEVMDTRVWSKLCQNPDLFEHVRHLTVCPFYKPDDIDLHSLFYAPLREIYTSINPAAMLTLRSDFYLLQNINGWDNLSELTVFFSQFQQEYLTVARHMEPSVSVPSFPRLKRLELRWKLGKNLRLCKSYFLAFGIWTQLITAAPRLERLAMGVFHHPETAEEIFDEIPSPADISNERLDPIVEFARALYLPKLHTFEATLPYDFLSQRFGRDEEKKKEEEEEGEEEEEEQSTRDQIKCTVLSALRCFFGRHKTQTEKFKWLGPPLVSLRDLCLTACVPHDAKVLELDTGFLDQDDREYTIGMQYMEHIAKDNSHTAEVLTLSGAESTMTWFRWVLAYIRKFENLVSLTLECFMCKIYMPGFDAFVTRMLKRLARELPKRLRTLNIRIQQVEGDRRDFVYDKDVMASLFAHRTTLHSVSYTVKYKLFTEEAVHLRRRPYDYDNPLCKWSKKLCIFEFSPAHPEDLEICTHAYLKGYSEYLLPIQPYRGDDAKDCGSLNRWERGTRDCMHSPNGCMQYLLPKPIWVSQGLHTVIGDAQPSTEVKGEILETTLVGEEVYPLFFAEYEARDSSRRNERFHRCIDLVYEMSRMDPENPLPREDLRDILYGLLASV</sequence>
<dbReference type="PROSITE" id="PS50181">
    <property type="entry name" value="FBOX"/>
    <property type="match status" value="1"/>
</dbReference>
<protein>
    <recommendedName>
        <fullName evidence="2">F-box domain-containing protein</fullName>
    </recommendedName>
</protein>